<evidence type="ECO:0000256" key="2">
    <source>
        <dbReference type="ARBA" id="ARBA00022679"/>
    </source>
</evidence>
<name>A0A8D1NTQ3_PIG</name>
<evidence type="ECO:0000256" key="1">
    <source>
        <dbReference type="ARBA" id="ARBA00004141"/>
    </source>
</evidence>
<dbReference type="Ensembl" id="ENSSSCT00050103674.1">
    <property type="protein sequence ID" value="ENSSSCP00050045381.1"/>
    <property type="gene ID" value="ENSSSCG00050075581.1"/>
</dbReference>
<dbReference type="Gene3D" id="6.10.250.1400">
    <property type="match status" value="1"/>
</dbReference>
<feature type="compositionally biased region" description="Low complexity" evidence="8">
    <location>
        <begin position="451"/>
        <end position="468"/>
    </location>
</feature>
<dbReference type="AlphaFoldDB" id="A0A8D1NTQ3"/>
<feature type="region of interest" description="Disordered" evidence="8">
    <location>
        <begin position="424"/>
        <end position="503"/>
    </location>
</feature>
<dbReference type="Proteomes" id="UP000694571">
    <property type="component" value="Unplaced"/>
</dbReference>
<feature type="transmembrane region" description="Helical" evidence="7">
    <location>
        <begin position="12"/>
        <end position="31"/>
    </location>
</feature>
<dbReference type="InterPro" id="IPR039859">
    <property type="entry name" value="PFA4/ZDH16/20/ERF2-like"/>
</dbReference>
<evidence type="ECO:0000256" key="3">
    <source>
        <dbReference type="ARBA" id="ARBA00022692"/>
    </source>
</evidence>
<feature type="transmembrane region" description="Helical" evidence="7">
    <location>
        <begin position="170"/>
        <end position="194"/>
    </location>
</feature>
<dbReference type="GO" id="GO:0019706">
    <property type="term" value="F:protein-cysteine S-palmitoyltransferase activity"/>
    <property type="evidence" value="ECO:0007669"/>
    <property type="project" value="UniProtKB-EC"/>
</dbReference>
<dbReference type="GO" id="GO:0016020">
    <property type="term" value="C:membrane"/>
    <property type="evidence" value="ECO:0007669"/>
    <property type="project" value="UniProtKB-SubCell"/>
</dbReference>
<keyword evidence="4 7" id="KW-1133">Transmembrane helix</keyword>
<protein>
    <recommendedName>
        <fullName evidence="7">Palmitoyltransferase</fullName>
        <ecNumber evidence="7">2.3.1.225</ecNumber>
    </recommendedName>
</protein>
<comment type="domain">
    <text evidence="7">The DHHC domain is required for palmitoyltransferase activity.</text>
</comment>
<gene>
    <name evidence="10" type="primary">ZDHHC20</name>
</gene>
<feature type="transmembrane region" description="Helical" evidence="7">
    <location>
        <begin position="51"/>
        <end position="70"/>
    </location>
</feature>
<comment type="catalytic activity">
    <reaction evidence="7">
        <text>L-cysteinyl-[protein] + hexadecanoyl-CoA = S-hexadecanoyl-L-cysteinyl-[protein] + CoA</text>
        <dbReference type="Rhea" id="RHEA:36683"/>
        <dbReference type="Rhea" id="RHEA-COMP:10131"/>
        <dbReference type="Rhea" id="RHEA-COMP:11032"/>
        <dbReference type="ChEBI" id="CHEBI:29950"/>
        <dbReference type="ChEBI" id="CHEBI:57287"/>
        <dbReference type="ChEBI" id="CHEBI:57379"/>
        <dbReference type="ChEBI" id="CHEBI:74151"/>
        <dbReference type="EC" id="2.3.1.225"/>
    </reaction>
</comment>
<sequence length="622" mass="70722">MAPCTLWRCCQRSVGWVPVLFITFVVVWSYYAYVVELCVFTLSGNGENGKAVVYLVAFHLFFVMFVWSYWMTIFTSPASPSKEFYLSSSEKERYEKEFSQERQQEILRRAARGLPVYTTSATQTIRYCERCQLIKPDRAHHCSACDICVLKMDHHCPWVNNCVGFSNYKFFLLFLLYSLLYCLFVATTVLQYFIKFWTNELSDTRAKFHVLFLFFVSTMFFISVLSLLSYHCWLVGKNRTTIESFRAPTFSYGPDGNGFSLGCSKNWRQVFGDEKKYWLLPVFSSQGDGCSFPTRLVGTDPEQASVSNQSESGRSIGSNQPFPIKPLSESKNRLLDSESQWLEDGAEEGVVRPDFEDYPLRVLHALHSEVRTLKDDVSTLLEKARLGSQDSIGFIKATKVLMKKNSVDIMKIREVFRKYGYTPRAKSNSADEPGATDAKPEATEQEDPERPAAAVPGPSVSAPSPRSPQLSDFGLERYMISPALPNPPRSANNAQEEPDTLSPFSKQALVQSPRCALKMDDFECVTPKLEHFGVSEYTMCLNEDYTVARKHVKSNSEEAKETKPVTHDHFFAAPGLITQPPEQNGKYENQAPFRQSSFQAVFRPRKILSLRPSRSRLRLLGS</sequence>
<comment type="similarity">
    <text evidence="7">Belongs to the DHHC palmitoyltransferase family.</text>
</comment>
<feature type="compositionally biased region" description="Polar residues" evidence="8">
    <location>
        <begin position="302"/>
        <end position="321"/>
    </location>
</feature>
<comment type="subcellular location">
    <subcellularLocation>
        <location evidence="1">Membrane</location>
        <topology evidence="1">Multi-pass membrane protein</topology>
    </subcellularLocation>
</comment>
<evidence type="ECO:0000313" key="11">
    <source>
        <dbReference type="Proteomes" id="UP000694571"/>
    </source>
</evidence>
<proteinExistence type="inferred from homology"/>
<reference evidence="10" key="1">
    <citation type="submission" date="2025-08" db="UniProtKB">
        <authorList>
            <consortium name="Ensembl"/>
        </authorList>
    </citation>
    <scope>IDENTIFICATION</scope>
</reference>
<dbReference type="InterPro" id="IPR001594">
    <property type="entry name" value="Palmitoyltrfase_DHHC"/>
</dbReference>
<keyword evidence="2 7" id="KW-0808">Transferase</keyword>
<feature type="domain" description="Palmitoyltransferase DHHC" evidence="9">
    <location>
        <begin position="124"/>
        <end position="245"/>
    </location>
</feature>
<evidence type="ECO:0000259" key="9">
    <source>
        <dbReference type="Pfam" id="PF01529"/>
    </source>
</evidence>
<evidence type="ECO:0000256" key="5">
    <source>
        <dbReference type="ARBA" id="ARBA00023136"/>
    </source>
</evidence>
<dbReference type="PANTHER" id="PTHR12246">
    <property type="entry name" value="PALMITOYLTRANSFERASE ZDHHC16"/>
    <property type="match status" value="1"/>
</dbReference>
<keyword evidence="3 7" id="KW-0812">Transmembrane</keyword>
<dbReference type="Pfam" id="PF01529">
    <property type="entry name" value="DHHC"/>
    <property type="match status" value="1"/>
</dbReference>
<evidence type="ECO:0000256" key="7">
    <source>
        <dbReference type="RuleBase" id="RU079119"/>
    </source>
</evidence>
<evidence type="ECO:0000256" key="8">
    <source>
        <dbReference type="SAM" id="MobiDB-lite"/>
    </source>
</evidence>
<evidence type="ECO:0000256" key="6">
    <source>
        <dbReference type="ARBA" id="ARBA00023315"/>
    </source>
</evidence>
<organism evidence="10 11">
    <name type="scientific">Sus scrofa</name>
    <name type="common">Pig</name>
    <dbReference type="NCBI Taxonomy" id="9823"/>
    <lineage>
        <taxon>Eukaryota</taxon>
        <taxon>Metazoa</taxon>
        <taxon>Chordata</taxon>
        <taxon>Craniata</taxon>
        <taxon>Vertebrata</taxon>
        <taxon>Euteleostomi</taxon>
        <taxon>Mammalia</taxon>
        <taxon>Eutheria</taxon>
        <taxon>Laurasiatheria</taxon>
        <taxon>Artiodactyla</taxon>
        <taxon>Suina</taxon>
        <taxon>Suidae</taxon>
        <taxon>Sus</taxon>
    </lineage>
</organism>
<dbReference type="PROSITE" id="PS50216">
    <property type="entry name" value="DHHC"/>
    <property type="match status" value="1"/>
</dbReference>
<evidence type="ECO:0000256" key="4">
    <source>
        <dbReference type="ARBA" id="ARBA00022989"/>
    </source>
</evidence>
<keyword evidence="6 7" id="KW-0012">Acyltransferase</keyword>
<accession>A0A8D1NTQ3</accession>
<keyword evidence="5 7" id="KW-0472">Membrane</keyword>
<feature type="transmembrane region" description="Helical" evidence="7">
    <location>
        <begin position="206"/>
        <end position="230"/>
    </location>
</feature>
<dbReference type="EC" id="2.3.1.225" evidence="7"/>
<feature type="region of interest" description="Disordered" evidence="8">
    <location>
        <begin position="301"/>
        <end position="323"/>
    </location>
</feature>
<evidence type="ECO:0000313" key="10">
    <source>
        <dbReference type="Ensembl" id="ENSSSCP00050045381.1"/>
    </source>
</evidence>